<dbReference type="InterPro" id="IPR002104">
    <property type="entry name" value="Integrase_catalytic"/>
</dbReference>
<comment type="similarity">
    <text evidence="2 11">Belongs to the 'phage' integrase family. XerD subfamily.</text>
</comment>
<dbReference type="Gene3D" id="1.10.443.10">
    <property type="entry name" value="Intergrase catalytic core"/>
    <property type="match status" value="1"/>
</dbReference>
<evidence type="ECO:0000256" key="2">
    <source>
        <dbReference type="ARBA" id="ARBA00010450"/>
    </source>
</evidence>
<dbReference type="CDD" id="cd00798">
    <property type="entry name" value="INT_XerDC_C"/>
    <property type="match status" value="1"/>
</dbReference>
<keyword evidence="7 11" id="KW-0229">DNA integration</keyword>
<dbReference type="InterPro" id="IPR011932">
    <property type="entry name" value="Recomb_XerD"/>
</dbReference>
<dbReference type="InterPro" id="IPR010998">
    <property type="entry name" value="Integrase_recombinase_N"/>
</dbReference>
<dbReference type="InterPro" id="IPR044068">
    <property type="entry name" value="CB"/>
</dbReference>
<keyword evidence="8 11" id="KW-0238">DNA-binding</keyword>
<dbReference type="Proteomes" id="UP000744438">
    <property type="component" value="Unassembled WGS sequence"/>
</dbReference>
<comment type="function">
    <text evidence="11">Site-specific tyrosine recombinase, which acts by catalyzing the cutting and rejoining of the recombining DNA molecules. The XerC-XerD complex is essential to convert dimers of the bacterial chromosome into monomers to permit their segregation at cell division. It also contributes to the segregational stability of plasmids.</text>
</comment>
<organism evidence="14 15">
    <name type="scientific">SAR86 cluster bacterium</name>
    <dbReference type="NCBI Taxonomy" id="2030880"/>
    <lineage>
        <taxon>Bacteria</taxon>
        <taxon>Pseudomonadati</taxon>
        <taxon>Pseudomonadota</taxon>
        <taxon>Gammaproteobacteria</taxon>
        <taxon>SAR86 cluster</taxon>
    </lineage>
</organism>
<feature type="active site" evidence="11">
    <location>
        <position position="271"/>
    </location>
</feature>
<feature type="active site" evidence="11">
    <location>
        <position position="248"/>
    </location>
</feature>
<feature type="active site" evidence="11">
    <location>
        <position position="245"/>
    </location>
</feature>
<feature type="domain" description="Core-binding (CB)" evidence="13">
    <location>
        <begin position="3"/>
        <end position="88"/>
    </location>
</feature>
<dbReference type="InterPro" id="IPR013762">
    <property type="entry name" value="Integrase-like_cat_sf"/>
</dbReference>
<keyword evidence="4 11" id="KW-0963">Cytoplasm</keyword>
<dbReference type="InterPro" id="IPR004107">
    <property type="entry name" value="Integrase_SAM-like_N"/>
</dbReference>
<evidence type="ECO:0000259" key="13">
    <source>
        <dbReference type="PROSITE" id="PS51900"/>
    </source>
</evidence>
<dbReference type="AlphaFoldDB" id="A0A937LE84"/>
<feature type="active site" evidence="11">
    <location>
        <position position="173"/>
    </location>
</feature>
<dbReference type="PANTHER" id="PTHR30349:SF90">
    <property type="entry name" value="TYROSINE RECOMBINASE XERD"/>
    <property type="match status" value="1"/>
</dbReference>
<dbReference type="HAMAP" id="MF_01808">
    <property type="entry name" value="Recomb_XerC_XerD"/>
    <property type="match status" value="1"/>
</dbReference>
<keyword evidence="5 11" id="KW-0132">Cell division</keyword>
<keyword evidence="10 11" id="KW-0131">Cell cycle</keyword>
<proteinExistence type="inferred from homology"/>
<dbReference type="Gene3D" id="1.10.150.130">
    <property type="match status" value="1"/>
</dbReference>
<evidence type="ECO:0000256" key="6">
    <source>
        <dbReference type="ARBA" id="ARBA00022829"/>
    </source>
</evidence>
<dbReference type="GO" id="GO:0003677">
    <property type="term" value="F:DNA binding"/>
    <property type="evidence" value="ECO:0007669"/>
    <property type="project" value="UniProtKB-UniRule"/>
</dbReference>
<evidence type="ECO:0000313" key="15">
    <source>
        <dbReference type="Proteomes" id="UP000744438"/>
    </source>
</evidence>
<evidence type="ECO:0000256" key="10">
    <source>
        <dbReference type="ARBA" id="ARBA00023306"/>
    </source>
</evidence>
<dbReference type="PANTHER" id="PTHR30349">
    <property type="entry name" value="PHAGE INTEGRASE-RELATED"/>
    <property type="match status" value="1"/>
</dbReference>
<evidence type="ECO:0000313" key="14">
    <source>
        <dbReference type="EMBL" id="MBL6811577.1"/>
    </source>
</evidence>
<evidence type="ECO:0000256" key="4">
    <source>
        <dbReference type="ARBA" id="ARBA00022490"/>
    </source>
</evidence>
<dbReference type="EMBL" id="JADHQC010000005">
    <property type="protein sequence ID" value="MBL6811577.1"/>
    <property type="molecule type" value="Genomic_DNA"/>
</dbReference>
<evidence type="ECO:0000256" key="8">
    <source>
        <dbReference type="ARBA" id="ARBA00023125"/>
    </source>
</evidence>
<dbReference type="NCBIfam" id="NF001399">
    <property type="entry name" value="PRK00283.1"/>
    <property type="match status" value="1"/>
</dbReference>
<evidence type="ECO:0000256" key="11">
    <source>
        <dbReference type="HAMAP-Rule" id="MF_01807"/>
    </source>
</evidence>
<dbReference type="SUPFAM" id="SSF56349">
    <property type="entry name" value="DNA breaking-rejoining enzymes"/>
    <property type="match status" value="1"/>
</dbReference>
<evidence type="ECO:0000256" key="3">
    <source>
        <dbReference type="ARBA" id="ARBA00015810"/>
    </source>
</evidence>
<keyword evidence="9 11" id="KW-0233">DNA recombination</keyword>
<dbReference type="Pfam" id="PF00589">
    <property type="entry name" value="Phage_integrase"/>
    <property type="match status" value="1"/>
</dbReference>
<dbReference type="InterPro" id="IPR011010">
    <property type="entry name" value="DNA_brk_join_enz"/>
</dbReference>
<dbReference type="InterPro" id="IPR050090">
    <property type="entry name" value="Tyrosine_recombinase_XerCD"/>
</dbReference>
<reference evidence="14" key="1">
    <citation type="submission" date="2020-10" db="EMBL/GenBank/DDBJ databases">
        <title>Microbiome of the Black Sea water column analyzed by genome centric metagenomics.</title>
        <authorList>
            <person name="Cabello-Yeves P.J."/>
            <person name="Callieri C."/>
            <person name="Picazo A."/>
            <person name="Mehrshad M."/>
            <person name="Haro-Moreno J.M."/>
            <person name="Roda-Garcia J."/>
            <person name="Dzembekova N."/>
            <person name="Slabakova V."/>
            <person name="Slabakova N."/>
            <person name="Moncheva S."/>
            <person name="Rodriguez-Valera F."/>
        </authorList>
    </citation>
    <scope>NUCLEOTIDE SEQUENCE</scope>
    <source>
        <strain evidence="14">BS307-5m-G49</strain>
    </source>
</reference>
<sequence length="299" mass="34364">MSDSDRQILDAFIDNIWIEKGLSQNTLDSYRSDLEQFSSWLEKNNLTYIKTSKKEILSYLSFLFQKGLGSKTVARKLSSLKSFFRYLVFKSIISNDPSSEVETPKLLKSIPKSISEKDVEALLDAPDETTDIGLRDKTMIETLYSCGLRISELTNLELLNLNLRQGVIRVIGKGQKERLVPMGDQLIGLLELYISSSRKNLLNKRNSDFLFLSKRGQRMTRQSFWHRIKHYCLASGFEPDKISPHVLRHAFATHLLNNGADLRVVQLLLGHSDLNTTQIYTEVARQRLKRLHTEHHPRG</sequence>
<dbReference type="InterPro" id="IPR023009">
    <property type="entry name" value="Tyrosine_recombinase_XerC/XerD"/>
</dbReference>
<dbReference type="GO" id="GO:0051301">
    <property type="term" value="P:cell division"/>
    <property type="evidence" value="ECO:0007669"/>
    <property type="project" value="UniProtKB-KW"/>
</dbReference>
<dbReference type="PROSITE" id="PS51898">
    <property type="entry name" value="TYR_RECOMBINASE"/>
    <property type="match status" value="1"/>
</dbReference>
<dbReference type="NCBIfam" id="TIGR02225">
    <property type="entry name" value="recomb_XerD"/>
    <property type="match status" value="1"/>
</dbReference>
<dbReference type="PROSITE" id="PS51900">
    <property type="entry name" value="CB"/>
    <property type="match status" value="1"/>
</dbReference>
<dbReference type="GO" id="GO:0009037">
    <property type="term" value="F:tyrosine-based site-specific recombinase activity"/>
    <property type="evidence" value="ECO:0007669"/>
    <property type="project" value="UniProtKB-UniRule"/>
</dbReference>
<dbReference type="NCBIfam" id="NF040815">
    <property type="entry name" value="recomb_XerA_Arch"/>
    <property type="match status" value="1"/>
</dbReference>
<feature type="domain" description="Tyr recombinase" evidence="12">
    <location>
        <begin position="109"/>
        <end position="293"/>
    </location>
</feature>
<comment type="caution">
    <text evidence="14">The sequence shown here is derived from an EMBL/GenBank/DDBJ whole genome shotgun (WGS) entry which is preliminary data.</text>
</comment>
<keyword evidence="6 11" id="KW-0159">Chromosome partition</keyword>
<evidence type="ECO:0000256" key="9">
    <source>
        <dbReference type="ARBA" id="ARBA00023172"/>
    </source>
</evidence>
<evidence type="ECO:0000256" key="1">
    <source>
        <dbReference type="ARBA" id="ARBA00004496"/>
    </source>
</evidence>
<dbReference type="GO" id="GO:0006313">
    <property type="term" value="P:DNA transposition"/>
    <property type="evidence" value="ECO:0007669"/>
    <property type="project" value="UniProtKB-UniRule"/>
</dbReference>
<feature type="active site" description="O-(3'-phospho-DNA)-tyrosine intermediate" evidence="11">
    <location>
        <position position="280"/>
    </location>
</feature>
<gene>
    <name evidence="11 14" type="primary">xerD</name>
    <name evidence="14" type="ORF">ISQ63_01685</name>
</gene>
<evidence type="ECO:0000256" key="7">
    <source>
        <dbReference type="ARBA" id="ARBA00022908"/>
    </source>
</evidence>
<comment type="subunit">
    <text evidence="11">Forms a cyclic heterotetrameric complex composed of two molecules of XerC and two molecules of XerD.</text>
</comment>
<dbReference type="Pfam" id="PF02899">
    <property type="entry name" value="Phage_int_SAM_1"/>
    <property type="match status" value="1"/>
</dbReference>
<feature type="active site" evidence="11">
    <location>
        <position position="149"/>
    </location>
</feature>
<dbReference type="HAMAP" id="MF_01807">
    <property type="entry name" value="Recomb_XerD"/>
    <property type="match status" value="1"/>
</dbReference>
<dbReference type="GO" id="GO:0005737">
    <property type="term" value="C:cytoplasm"/>
    <property type="evidence" value="ECO:0007669"/>
    <property type="project" value="UniProtKB-SubCell"/>
</dbReference>
<name>A0A937LE84_9GAMM</name>
<comment type="subcellular location">
    <subcellularLocation>
        <location evidence="1 11">Cytoplasm</location>
    </subcellularLocation>
</comment>
<protein>
    <recommendedName>
        <fullName evidence="3 11">Tyrosine recombinase XerD</fullName>
    </recommendedName>
</protein>
<evidence type="ECO:0000256" key="5">
    <source>
        <dbReference type="ARBA" id="ARBA00022618"/>
    </source>
</evidence>
<dbReference type="GO" id="GO:0007059">
    <property type="term" value="P:chromosome segregation"/>
    <property type="evidence" value="ECO:0007669"/>
    <property type="project" value="UniProtKB-UniRule"/>
</dbReference>
<accession>A0A937LE84</accession>
<evidence type="ECO:0000259" key="12">
    <source>
        <dbReference type="PROSITE" id="PS51898"/>
    </source>
</evidence>